<dbReference type="GO" id="GO:0004822">
    <property type="term" value="F:isoleucine-tRNA ligase activity"/>
    <property type="evidence" value="ECO:0007669"/>
    <property type="project" value="InterPro"/>
</dbReference>
<gene>
    <name evidence="7" type="ORF">PGT21_036802</name>
</gene>
<feature type="compositionally biased region" description="Basic and acidic residues" evidence="6">
    <location>
        <begin position="13"/>
        <end position="31"/>
    </location>
</feature>
<accession>A0A5B0PNP3</accession>
<dbReference type="Gene3D" id="3.90.740.10">
    <property type="entry name" value="Valyl/Leucyl/Isoleucyl-tRNA synthetase, editing domain"/>
    <property type="match status" value="1"/>
</dbReference>
<feature type="compositionally biased region" description="Polar residues" evidence="6">
    <location>
        <begin position="1"/>
        <end position="12"/>
    </location>
</feature>
<feature type="region of interest" description="Disordered" evidence="6">
    <location>
        <begin position="1"/>
        <end position="61"/>
    </location>
</feature>
<dbReference type="Proteomes" id="UP000324748">
    <property type="component" value="Unassembled WGS sequence"/>
</dbReference>
<evidence type="ECO:0000313" key="8">
    <source>
        <dbReference type="Proteomes" id="UP000324748"/>
    </source>
</evidence>
<evidence type="ECO:0000256" key="3">
    <source>
        <dbReference type="ARBA" id="ARBA00022840"/>
    </source>
</evidence>
<organism evidence="7 8">
    <name type="scientific">Puccinia graminis f. sp. tritici</name>
    <dbReference type="NCBI Taxonomy" id="56615"/>
    <lineage>
        <taxon>Eukaryota</taxon>
        <taxon>Fungi</taxon>
        <taxon>Dikarya</taxon>
        <taxon>Basidiomycota</taxon>
        <taxon>Pucciniomycotina</taxon>
        <taxon>Pucciniomycetes</taxon>
        <taxon>Pucciniales</taxon>
        <taxon>Pucciniaceae</taxon>
        <taxon>Puccinia</taxon>
    </lineage>
</organism>
<dbReference type="GO" id="GO:0005524">
    <property type="term" value="F:ATP binding"/>
    <property type="evidence" value="ECO:0007669"/>
    <property type="project" value="UniProtKB-KW"/>
</dbReference>
<dbReference type="InterPro" id="IPR023586">
    <property type="entry name" value="Ile-tRNA-ligase_type2"/>
</dbReference>
<keyword evidence="5" id="KW-0030">Aminoacyl-tRNA synthetase</keyword>
<dbReference type="EMBL" id="VSWC01000053">
    <property type="protein sequence ID" value="KAA1102208.1"/>
    <property type="molecule type" value="Genomic_DNA"/>
</dbReference>
<keyword evidence="1" id="KW-0436">Ligase</keyword>
<dbReference type="AlphaFoldDB" id="A0A5B0PNP3"/>
<comment type="caution">
    <text evidence="7">The sequence shown here is derived from an EMBL/GenBank/DDBJ whole genome shotgun (WGS) entry which is preliminary data.</text>
</comment>
<evidence type="ECO:0000256" key="6">
    <source>
        <dbReference type="SAM" id="MobiDB-lite"/>
    </source>
</evidence>
<keyword evidence="2" id="KW-0547">Nucleotide-binding</keyword>
<dbReference type="PANTHER" id="PTHR42780">
    <property type="entry name" value="SOLEUCYL-TRNA SYNTHETASE"/>
    <property type="match status" value="1"/>
</dbReference>
<keyword evidence="4" id="KW-0648">Protein biosynthesis</keyword>
<name>A0A5B0PNP3_PUCGR</name>
<sequence>MGKSCNSTSISKETCEVTHRSNPEEPEDRGYRVGSATTTQHTTRPEATAQYPTEDHERIPREKKPSITAEYRTNIIRMGRLAELQLQLMRREYENNILGFVEECDRRIRAAQKRLEKHRKKTIEPLGWLMREIGEIQTGYEGAMGEVENLGRWLLRCFLEHVYKDIAFKVVTDTYVTSDSGAGNLHQAPAFGADDHEGYKRHGVVPADVIPPCPIDDGGRFTSDVPDFQGQHVKEADPRITQFWLLVKLNPHIPSQSDFKLAPLELERPVETIRSAESLTDDGRTIFNELDPNAPFHESSNSALSPPFTLISNRPKSNPYLKLDQHGTFSVATDSLLSATQDLHPISIRPGQMNIEIGHYNILRGMIINYLARFKAGGDRLESLPLLNCVAKELAPKLRSLMFDCLHTNDKRINPPQSPHETNIRPEFGLIVLNRDNQTILFSPS</sequence>
<dbReference type="GO" id="GO:0006428">
    <property type="term" value="P:isoleucyl-tRNA aminoacylation"/>
    <property type="evidence" value="ECO:0007669"/>
    <property type="project" value="TreeGrafter"/>
</dbReference>
<evidence type="ECO:0000256" key="1">
    <source>
        <dbReference type="ARBA" id="ARBA00022598"/>
    </source>
</evidence>
<proteinExistence type="predicted"/>
<dbReference type="OrthoDB" id="153872at2759"/>
<keyword evidence="3" id="KW-0067">ATP-binding</keyword>
<keyword evidence="8" id="KW-1185">Reference proteome</keyword>
<reference evidence="7 8" key="1">
    <citation type="submission" date="2019-05" db="EMBL/GenBank/DDBJ databases">
        <title>Emergence of the Ug99 lineage of the wheat stem rust pathogen through somatic hybridization.</title>
        <authorList>
            <person name="Li F."/>
            <person name="Upadhyaya N.M."/>
            <person name="Sperschneider J."/>
            <person name="Matny O."/>
            <person name="Nguyen-Phuc H."/>
            <person name="Mago R."/>
            <person name="Raley C."/>
            <person name="Miller M.E."/>
            <person name="Silverstein K.A.T."/>
            <person name="Henningsen E."/>
            <person name="Hirsch C.D."/>
            <person name="Visser B."/>
            <person name="Pretorius Z.A."/>
            <person name="Steffenson B.J."/>
            <person name="Schwessinger B."/>
            <person name="Dodds P.N."/>
            <person name="Figueroa M."/>
        </authorList>
    </citation>
    <scope>NUCLEOTIDE SEQUENCE [LARGE SCALE GENOMIC DNA]</scope>
    <source>
        <strain evidence="7">21-0</strain>
    </source>
</reference>
<evidence type="ECO:0000256" key="4">
    <source>
        <dbReference type="ARBA" id="ARBA00022917"/>
    </source>
</evidence>
<dbReference type="SUPFAM" id="SSF50677">
    <property type="entry name" value="ValRS/IleRS/LeuRS editing domain"/>
    <property type="match status" value="1"/>
</dbReference>
<dbReference type="GO" id="GO:0002161">
    <property type="term" value="F:aminoacyl-tRNA deacylase activity"/>
    <property type="evidence" value="ECO:0007669"/>
    <property type="project" value="InterPro"/>
</dbReference>
<evidence type="ECO:0000256" key="2">
    <source>
        <dbReference type="ARBA" id="ARBA00022741"/>
    </source>
</evidence>
<dbReference type="PANTHER" id="PTHR42780:SF1">
    <property type="entry name" value="ISOLEUCINE--TRNA LIGASE, CYTOPLASMIC"/>
    <property type="match status" value="1"/>
</dbReference>
<protein>
    <submittedName>
        <fullName evidence="7">Uncharacterized protein</fullName>
    </submittedName>
</protein>
<evidence type="ECO:0000313" key="7">
    <source>
        <dbReference type="EMBL" id="KAA1102208.1"/>
    </source>
</evidence>
<evidence type="ECO:0000256" key="5">
    <source>
        <dbReference type="ARBA" id="ARBA00023146"/>
    </source>
</evidence>
<dbReference type="InterPro" id="IPR009008">
    <property type="entry name" value="Val/Leu/Ile-tRNA-synth_edit"/>
</dbReference>